<comment type="caution">
    <text evidence="2">The sequence shown here is derived from an EMBL/GenBank/DDBJ whole genome shotgun (WGS) entry which is preliminary data.</text>
</comment>
<sequence length="114" mass="13131">MVDPFLKTHYRRGATDLTPEQIEEIRHLKNKRSQQSKKYILAEILSTDKKAEHSISDSSPANVVAHEPTQPIQVSKKDTNNENMDASYEKMVEKSTKILDVKKKRYPENNLPIP</sequence>
<evidence type="ECO:0000313" key="3">
    <source>
        <dbReference type="Proteomes" id="UP000233469"/>
    </source>
</evidence>
<dbReference type="AlphaFoldDB" id="A0A2N1MC67"/>
<evidence type="ECO:0000313" key="2">
    <source>
        <dbReference type="EMBL" id="PKK59223.1"/>
    </source>
</evidence>
<accession>A0A2N1MC67</accession>
<reference evidence="2 3" key="1">
    <citation type="submission" date="2016-04" db="EMBL/GenBank/DDBJ databases">
        <title>Genome analyses suggest a sexual origin of heterokaryosis in a supposedly ancient asexual fungus.</title>
        <authorList>
            <person name="Ropars J."/>
            <person name="Sedzielewska K."/>
            <person name="Noel J."/>
            <person name="Charron P."/>
            <person name="Farinelli L."/>
            <person name="Marton T."/>
            <person name="Kruger M."/>
            <person name="Pelin A."/>
            <person name="Brachmann A."/>
            <person name="Corradi N."/>
        </authorList>
    </citation>
    <scope>NUCLEOTIDE SEQUENCE [LARGE SCALE GENOMIC DNA]</scope>
    <source>
        <strain evidence="2 3">C2</strain>
    </source>
</reference>
<organism evidence="2 3">
    <name type="scientific">Rhizophagus irregularis</name>
    <dbReference type="NCBI Taxonomy" id="588596"/>
    <lineage>
        <taxon>Eukaryota</taxon>
        <taxon>Fungi</taxon>
        <taxon>Fungi incertae sedis</taxon>
        <taxon>Mucoromycota</taxon>
        <taxon>Glomeromycotina</taxon>
        <taxon>Glomeromycetes</taxon>
        <taxon>Glomerales</taxon>
        <taxon>Glomeraceae</taxon>
        <taxon>Rhizophagus</taxon>
    </lineage>
</organism>
<dbReference type="VEuPathDB" id="FungiDB:RhiirA1_468879"/>
<evidence type="ECO:0000256" key="1">
    <source>
        <dbReference type="SAM" id="MobiDB-lite"/>
    </source>
</evidence>
<dbReference type="EMBL" id="LLXL01003154">
    <property type="protein sequence ID" value="PKK59223.1"/>
    <property type="molecule type" value="Genomic_DNA"/>
</dbReference>
<name>A0A2N1MC67_9GLOM</name>
<gene>
    <name evidence="2" type="ORF">RhiirC2_795138</name>
</gene>
<proteinExistence type="predicted"/>
<reference evidence="2 3" key="2">
    <citation type="submission" date="2017-10" db="EMBL/GenBank/DDBJ databases">
        <title>Extensive intraspecific genome diversity in a model arbuscular mycorrhizal fungus.</title>
        <authorList>
            <person name="Chen E.C.H."/>
            <person name="Morin E."/>
            <person name="Baudet D."/>
            <person name="Noel J."/>
            <person name="Ndikumana S."/>
            <person name="Charron P."/>
            <person name="St-Onge C."/>
            <person name="Giorgi J."/>
            <person name="Grigoriev I.V."/>
            <person name="Roux C."/>
            <person name="Martin F.M."/>
            <person name="Corradi N."/>
        </authorList>
    </citation>
    <scope>NUCLEOTIDE SEQUENCE [LARGE SCALE GENOMIC DNA]</scope>
    <source>
        <strain evidence="2 3">C2</strain>
    </source>
</reference>
<dbReference type="VEuPathDB" id="FungiDB:RhiirFUN_005550"/>
<dbReference type="Proteomes" id="UP000233469">
    <property type="component" value="Unassembled WGS sequence"/>
</dbReference>
<protein>
    <submittedName>
        <fullName evidence="2">Uncharacterized protein</fullName>
    </submittedName>
</protein>
<feature type="region of interest" description="Disordered" evidence="1">
    <location>
        <begin position="51"/>
        <end position="83"/>
    </location>
</feature>